<feature type="domain" description="Pyrimidine/purine nucleotide 5'-monophosphate nucleosidase N-terminal" evidence="5">
    <location>
        <begin position="4"/>
        <end position="108"/>
    </location>
</feature>
<dbReference type="InterPro" id="IPR031100">
    <property type="entry name" value="LOG_fam"/>
</dbReference>
<dbReference type="KEGG" id="cber:B5D82_16170"/>
<dbReference type="Proteomes" id="UP000202259">
    <property type="component" value="Chromosome"/>
</dbReference>
<protein>
    <recommendedName>
        <fullName evidence="3">AMP nucleosidase</fullName>
        <ecNumber evidence="2">3.2.2.4</ecNumber>
    </recommendedName>
    <alternativeName>
        <fullName evidence="3">AMP nucleosidase</fullName>
    </alternativeName>
</protein>
<proteinExistence type="predicted"/>
<keyword evidence="7" id="KW-1185">Reference proteome</keyword>
<gene>
    <name evidence="6" type="ORF">B5D82_16170</name>
</gene>
<accession>A0A222GB89</accession>
<dbReference type="Pfam" id="PF03641">
    <property type="entry name" value="Lysine_decarbox"/>
    <property type="match status" value="1"/>
</dbReference>
<dbReference type="OrthoDB" id="9801098at2"/>
<dbReference type="EMBL" id="CP020465">
    <property type="protein sequence ID" value="ASP49166.1"/>
    <property type="molecule type" value="Genomic_DNA"/>
</dbReference>
<organism evidence="6 7">
    <name type="scientific">Cognaticolwellia beringensis</name>
    <dbReference type="NCBI Taxonomy" id="1967665"/>
    <lineage>
        <taxon>Bacteria</taxon>
        <taxon>Pseudomonadati</taxon>
        <taxon>Pseudomonadota</taxon>
        <taxon>Gammaproteobacteria</taxon>
        <taxon>Alteromonadales</taxon>
        <taxon>Colwelliaceae</taxon>
        <taxon>Cognaticolwellia</taxon>
    </lineage>
</organism>
<dbReference type="PANTHER" id="PTHR43393:SF1">
    <property type="entry name" value="PYRIMIDINE_PURINE NUCLEOTIDE 5'-MONOPHOSPHATE NUCLEOSIDASE"/>
    <property type="match status" value="1"/>
</dbReference>
<dbReference type="EC" id="3.2.2.4" evidence="2"/>
<evidence type="ECO:0000313" key="6">
    <source>
        <dbReference type="EMBL" id="ASP49166.1"/>
    </source>
</evidence>
<evidence type="ECO:0000259" key="5">
    <source>
        <dbReference type="Pfam" id="PF14793"/>
    </source>
</evidence>
<dbReference type="FunFam" id="3.30.1850.10:FF:000001">
    <property type="entry name" value="LOG family protein YgdH"/>
    <property type="match status" value="1"/>
</dbReference>
<comment type="catalytic activity">
    <reaction evidence="1">
        <text>AMP + H2O = D-ribose 5-phosphate + adenine</text>
        <dbReference type="Rhea" id="RHEA:20129"/>
        <dbReference type="ChEBI" id="CHEBI:15377"/>
        <dbReference type="ChEBI" id="CHEBI:16708"/>
        <dbReference type="ChEBI" id="CHEBI:78346"/>
        <dbReference type="ChEBI" id="CHEBI:456215"/>
        <dbReference type="EC" id="3.2.2.4"/>
    </reaction>
</comment>
<evidence type="ECO:0000256" key="2">
    <source>
        <dbReference type="ARBA" id="ARBA00011985"/>
    </source>
</evidence>
<evidence type="ECO:0000259" key="4">
    <source>
        <dbReference type="Pfam" id="PF11892"/>
    </source>
</evidence>
<dbReference type="Gene3D" id="3.30.1850.10">
    <property type="entry name" value="MoCo carrier protein-like"/>
    <property type="match status" value="1"/>
</dbReference>
<evidence type="ECO:0000256" key="3">
    <source>
        <dbReference type="ARBA" id="ARBA00031983"/>
    </source>
</evidence>
<sequence length="446" mass="49179">MHTQVNPVGKMNLLSQAEVDHLQQSATSELYNLYRNCSLAVLNAGSHTDNAEDIYQQFLDFQIQVLRRERGVKLALDNPPKHAFVDGVIIKGIQEHLSAVLRDILFIGDCYNSNAIDSTTNVIFDMLRNANAIIPDSSPNLITCWGGHSINSIEYKYTKQVGYHLGLRGFNICTGCGPGAMKGPMKGATFGHAKQRNATGRYIGLTEPSIIAAEPPNPIVNELVIMPDIEKRLEAFVRMSHGIIIFPGGAGTAEELLYILGIMLHPKNQSQKLPIILTGPIESAEYFQQIDTFIGATLGESAQQLYEIIIDDPEQVAKTLKSTTKDVVAHRKLTGDSYHFNWSLVIEAEFQQPFDPNHEKMASLNLHYDQSIAALAANLRRAFSGIVAGNVKASGIKAIRENGPFEISGDSKIMALMDTLLHSFVQQQRMKLPGSKYIPCYTVIEG</sequence>
<dbReference type="InterPro" id="IPR027820">
    <property type="entry name" value="PpnN_N"/>
</dbReference>
<dbReference type="InterPro" id="IPR021826">
    <property type="entry name" value="PpnN_C"/>
</dbReference>
<dbReference type="PANTHER" id="PTHR43393">
    <property type="entry name" value="CYTOKININ RIBOSIDE 5'-MONOPHOSPHATE PHOSPHORIBOHYDROLASE"/>
    <property type="match status" value="1"/>
</dbReference>
<dbReference type="Pfam" id="PF14793">
    <property type="entry name" value="DUF4478"/>
    <property type="match status" value="1"/>
</dbReference>
<dbReference type="InterPro" id="IPR037153">
    <property type="entry name" value="PpnN-like_sf"/>
</dbReference>
<dbReference type="GO" id="GO:0005829">
    <property type="term" value="C:cytosol"/>
    <property type="evidence" value="ECO:0007669"/>
    <property type="project" value="TreeGrafter"/>
</dbReference>
<dbReference type="GO" id="GO:0008714">
    <property type="term" value="F:AMP nucleosidase activity"/>
    <property type="evidence" value="ECO:0007669"/>
    <property type="project" value="UniProtKB-EC"/>
</dbReference>
<dbReference type="SUPFAM" id="SSF102405">
    <property type="entry name" value="MCP/YpsA-like"/>
    <property type="match status" value="1"/>
</dbReference>
<dbReference type="AlphaFoldDB" id="A0A222GB89"/>
<evidence type="ECO:0000256" key="1">
    <source>
        <dbReference type="ARBA" id="ARBA00000274"/>
    </source>
</evidence>
<dbReference type="NCBIfam" id="NF038390">
    <property type="entry name" value="Nsidase_PpnN"/>
    <property type="match status" value="1"/>
</dbReference>
<dbReference type="Gene3D" id="3.40.50.450">
    <property type="match status" value="1"/>
</dbReference>
<feature type="domain" description="Pyrimidine/purine nucleotide 5'-monophosphate nucleosidase C-terminal" evidence="4">
    <location>
        <begin position="325"/>
        <end position="443"/>
    </location>
</feature>
<dbReference type="RefSeq" id="WP_081152976.1">
    <property type="nucleotide sequence ID" value="NZ_CP020465.1"/>
</dbReference>
<evidence type="ECO:0000313" key="7">
    <source>
        <dbReference type="Proteomes" id="UP000202259"/>
    </source>
</evidence>
<dbReference type="InterPro" id="IPR049788">
    <property type="entry name" value="PpnN"/>
</dbReference>
<dbReference type="Pfam" id="PF11892">
    <property type="entry name" value="PpnN_C"/>
    <property type="match status" value="1"/>
</dbReference>
<reference evidence="6 7" key="1">
    <citation type="submission" date="2017-08" db="EMBL/GenBank/DDBJ databases">
        <title>Complete genome of Colwellia sp. NB097-1, a psychrophile bacterium ioslated from Bering Sea.</title>
        <authorList>
            <person name="Chen X."/>
        </authorList>
    </citation>
    <scope>NUCLEOTIDE SEQUENCE [LARGE SCALE GENOMIC DNA]</scope>
    <source>
        <strain evidence="6 7">NB097-1</strain>
    </source>
</reference>
<name>A0A222GB89_9GAMM</name>
<dbReference type="InterPro" id="IPR052341">
    <property type="entry name" value="LOG_family_nucleotidases"/>
</dbReference>